<proteinExistence type="inferred from homology"/>
<evidence type="ECO:0000256" key="6">
    <source>
        <dbReference type="ARBA" id="ARBA00038630"/>
    </source>
</evidence>
<dbReference type="InterPro" id="IPR018039">
    <property type="entry name" value="IF_conserved"/>
</dbReference>
<dbReference type="Pfam" id="PF00038">
    <property type="entry name" value="Filament"/>
    <property type="match status" value="1"/>
</dbReference>
<evidence type="ECO:0000313" key="11">
    <source>
        <dbReference type="Proteomes" id="UP000694621"/>
    </source>
</evidence>
<dbReference type="Gene3D" id="1.20.5.170">
    <property type="match status" value="1"/>
</dbReference>
<dbReference type="GO" id="GO:0005198">
    <property type="term" value="F:structural molecule activity"/>
    <property type="evidence" value="ECO:0007669"/>
    <property type="project" value="InterPro"/>
</dbReference>
<evidence type="ECO:0000259" key="9">
    <source>
        <dbReference type="PROSITE" id="PS51842"/>
    </source>
</evidence>
<dbReference type="PANTHER" id="PTHR23239:SF349">
    <property type="entry name" value="KERATIN, TYPE I CYTOSKELETAL 18"/>
    <property type="match status" value="1"/>
</dbReference>
<dbReference type="PROSITE" id="PS00226">
    <property type="entry name" value="IF_ROD_1"/>
    <property type="match status" value="1"/>
</dbReference>
<reference evidence="10" key="1">
    <citation type="submission" date="2025-08" db="UniProtKB">
        <authorList>
            <consortium name="Ensembl"/>
        </authorList>
    </citation>
    <scope>IDENTIFICATION</scope>
</reference>
<protein>
    <submittedName>
        <fullName evidence="10">Keratin 18a, tandem duplicate 2</fullName>
    </submittedName>
</protein>
<dbReference type="InterPro" id="IPR002957">
    <property type="entry name" value="Keratin_I"/>
</dbReference>
<feature type="domain" description="IF rod" evidence="9">
    <location>
        <begin position="61"/>
        <end position="369"/>
    </location>
</feature>
<evidence type="ECO:0000256" key="2">
    <source>
        <dbReference type="ARBA" id="ARBA00022744"/>
    </source>
</evidence>
<dbReference type="SMART" id="SM01391">
    <property type="entry name" value="Filament"/>
    <property type="match status" value="1"/>
</dbReference>
<evidence type="ECO:0000256" key="1">
    <source>
        <dbReference type="ARBA" id="ARBA00022553"/>
    </source>
</evidence>
<dbReference type="SUPFAM" id="SSF64593">
    <property type="entry name" value="Intermediate filament protein, coiled coil region"/>
    <property type="match status" value="2"/>
</dbReference>
<comment type="similarity">
    <text evidence="7">Belongs to the intermediate filament family.</text>
</comment>
<dbReference type="Gene3D" id="1.20.5.500">
    <property type="entry name" value="Single helix bin"/>
    <property type="match status" value="1"/>
</dbReference>
<organism evidence="10 11">
    <name type="scientific">Astyanax mexicanus</name>
    <name type="common">Blind cave fish</name>
    <name type="synonym">Astyanax fasciatus mexicanus</name>
    <dbReference type="NCBI Taxonomy" id="7994"/>
    <lineage>
        <taxon>Eukaryota</taxon>
        <taxon>Metazoa</taxon>
        <taxon>Chordata</taxon>
        <taxon>Craniata</taxon>
        <taxon>Vertebrata</taxon>
        <taxon>Euteleostomi</taxon>
        <taxon>Actinopterygii</taxon>
        <taxon>Neopterygii</taxon>
        <taxon>Teleostei</taxon>
        <taxon>Ostariophysi</taxon>
        <taxon>Characiformes</taxon>
        <taxon>Characoidei</taxon>
        <taxon>Acestrorhamphidae</taxon>
        <taxon>Acestrorhamphinae</taxon>
        <taxon>Astyanax</taxon>
    </lineage>
</organism>
<comment type="subunit">
    <text evidence="6">Heterotetramer of two type I and two type II keratins. Keratin-18 associates with keratin-8.</text>
</comment>
<keyword evidence="1" id="KW-0597">Phosphoprotein</keyword>
<feature type="coiled-coil region" evidence="8">
    <location>
        <begin position="174"/>
        <end position="201"/>
    </location>
</feature>
<dbReference type="Ensembl" id="ENSAMXT00005042080.1">
    <property type="protein sequence ID" value="ENSAMXP00005038638.1"/>
    <property type="gene ID" value="ENSAMXG00005018293.1"/>
</dbReference>
<feature type="coiled-coil region" evidence="8">
    <location>
        <begin position="51"/>
        <end position="99"/>
    </location>
</feature>
<dbReference type="PROSITE" id="PS51842">
    <property type="entry name" value="IF_ROD_2"/>
    <property type="match status" value="1"/>
</dbReference>
<comment type="function">
    <text evidence="5">When phosphorylated, plays a role in filament reorganization.</text>
</comment>
<accession>A0A8B9KP10</accession>
<evidence type="ECO:0000256" key="5">
    <source>
        <dbReference type="ARBA" id="ARBA00037340"/>
    </source>
</evidence>
<keyword evidence="2" id="KW-0416">Keratin</keyword>
<keyword evidence="3 7" id="KW-0403">Intermediate filament</keyword>
<evidence type="ECO:0000256" key="3">
    <source>
        <dbReference type="ARBA" id="ARBA00022754"/>
    </source>
</evidence>
<keyword evidence="4 8" id="KW-0175">Coiled coil</keyword>
<dbReference type="Proteomes" id="UP000694621">
    <property type="component" value="Unplaced"/>
</dbReference>
<evidence type="ECO:0000313" key="10">
    <source>
        <dbReference type="Ensembl" id="ENSAMXP00005038638.1"/>
    </source>
</evidence>
<dbReference type="InterPro" id="IPR039008">
    <property type="entry name" value="IF_rod_dom"/>
</dbReference>
<dbReference type="PRINTS" id="PR01248">
    <property type="entry name" value="TYPE1KERATIN"/>
</dbReference>
<dbReference type="Gene3D" id="1.20.5.1160">
    <property type="entry name" value="Vasodilator-stimulated phosphoprotein"/>
    <property type="match status" value="1"/>
</dbReference>
<dbReference type="PANTHER" id="PTHR23239">
    <property type="entry name" value="INTERMEDIATE FILAMENT"/>
    <property type="match status" value="1"/>
</dbReference>
<dbReference type="AlphaFoldDB" id="A0A8B9KP10"/>
<evidence type="ECO:0000256" key="8">
    <source>
        <dbReference type="SAM" id="Coils"/>
    </source>
</evidence>
<evidence type="ECO:0000256" key="7">
    <source>
        <dbReference type="RuleBase" id="RU000685"/>
    </source>
</evidence>
<sequence length="397" mass="45360">MASARFFRSTVPHGFRENYTVSTPIFHTMGTEIPSLGGSRFLSEDLHRSSYASVELAVSNEKETMQNLNDRLGSYLEKVRILEEANSKLEVQIREAQEGGSPEVRDYSRFETTITQLRKEILEATLANAQIVLHIDNSGLALEDFKTNELHSRENVESDIRDLRKILDGTNVSRLHLENDVETLNEQLITLKKSHKEEIAEMHGQIAQSGVQVEVDAPKGQNLGQIMEEMRAKYEKIALENQAELKAWHESKIEVVQVQVTESSAALKEARAQSQEERKRMQTLEIELQTQNGLKASLEGSLEEVQLHCNMQIQQHNTILLQREAELKELRSTIQKQMQDYSILLSLKVELEAEIETYKKLLDGGEEPTSNQLSIYYLFQNKLDEYKVLMKVTTNTD</sequence>
<dbReference type="GO" id="GO:0045104">
    <property type="term" value="P:intermediate filament cytoskeleton organization"/>
    <property type="evidence" value="ECO:0007669"/>
    <property type="project" value="TreeGrafter"/>
</dbReference>
<evidence type="ECO:0000256" key="4">
    <source>
        <dbReference type="ARBA" id="ARBA00023054"/>
    </source>
</evidence>
<name>A0A8B9KP10_ASTMX</name>
<dbReference type="GO" id="GO:0045095">
    <property type="term" value="C:keratin filament"/>
    <property type="evidence" value="ECO:0007669"/>
    <property type="project" value="TreeGrafter"/>
</dbReference>